<name>A0A8C4RP52_ERPCA</name>
<evidence type="ECO:0000313" key="2">
    <source>
        <dbReference type="Ensembl" id="ENSECRP00000004643.1"/>
    </source>
</evidence>
<evidence type="ECO:0008006" key="4">
    <source>
        <dbReference type="Google" id="ProtNLM"/>
    </source>
</evidence>
<dbReference type="AlphaFoldDB" id="A0A8C4RP52"/>
<dbReference type="Proteomes" id="UP000694620">
    <property type="component" value="Chromosome 5"/>
</dbReference>
<dbReference type="Ensembl" id="ENSECRT00000004724.1">
    <property type="protein sequence ID" value="ENSECRP00000004643.1"/>
    <property type="gene ID" value="ENSECRG00000003160.1"/>
</dbReference>
<feature type="signal peptide" evidence="1">
    <location>
        <begin position="1"/>
        <end position="16"/>
    </location>
</feature>
<keyword evidence="3" id="KW-1185">Reference proteome</keyword>
<reference evidence="2" key="1">
    <citation type="submission" date="2021-06" db="EMBL/GenBank/DDBJ databases">
        <authorList>
            <consortium name="Wellcome Sanger Institute Data Sharing"/>
        </authorList>
    </citation>
    <scope>NUCLEOTIDE SEQUENCE [LARGE SCALE GENOMIC DNA]</scope>
</reference>
<keyword evidence="1" id="KW-0732">Signal</keyword>
<feature type="chain" id="PRO_5034284048" description="Secreted protein" evidence="1">
    <location>
        <begin position="17"/>
        <end position="115"/>
    </location>
</feature>
<accession>A0A8C4RP52</accession>
<reference evidence="2" key="2">
    <citation type="submission" date="2025-08" db="UniProtKB">
        <authorList>
            <consortium name="Ensembl"/>
        </authorList>
    </citation>
    <scope>IDENTIFICATION</scope>
</reference>
<sequence>MYSAALLLCLVGTAFALPVIMNGVVFSFQPADQRAAMTRPASIEITMPYGFGLNGFGNPNFPVRQNVEIVPSFGFSNPFMQQYPGRTSIEIMYPYGYAPQVQQPVRAVETHSGGH</sequence>
<reference evidence="2" key="3">
    <citation type="submission" date="2025-09" db="UniProtKB">
        <authorList>
            <consortium name="Ensembl"/>
        </authorList>
    </citation>
    <scope>IDENTIFICATION</scope>
</reference>
<evidence type="ECO:0000313" key="3">
    <source>
        <dbReference type="Proteomes" id="UP000694620"/>
    </source>
</evidence>
<protein>
    <recommendedName>
        <fullName evidence="4">Secreted protein</fullName>
    </recommendedName>
</protein>
<evidence type="ECO:0000256" key="1">
    <source>
        <dbReference type="SAM" id="SignalP"/>
    </source>
</evidence>
<proteinExistence type="predicted"/>
<organism evidence="2 3">
    <name type="scientific">Erpetoichthys calabaricus</name>
    <name type="common">Rope fish</name>
    <name type="synonym">Calamoichthys calabaricus</name>
    <dbReference type="NCBI Taxonomy" id="27687"/>
    <lineage>
        <taxon>Eukaryota</taxon>
        <taxon>Metazoa</taxon>
        <taxon>Chordata</taxon>
        <taxon>Craniata</taxon>
        <taxon>Vertebrata</taxon>
        <taxon>Euteleostomi</taxon>
        <taxon>Actinopterygii</taxon>
        <taxon>Polypteriformes</taxon>
        <taxon>Polypteridae</taxon>
        <taxon>Erpetoichthys</taxon>
    </lineage>
</organism>